<name>A0A370I2F0_9NOCA</name>
<evidence type="ECO:0000313" key="2">
    <source>
        <dbReference type="EMBL" id="RDI64740.1"/>
    </source>
</evidence>
<evidence type="ECO:0000256" key="1">
    <source>
        <dbReference type="SAM" id="Phobius"/>
    </source>
</evidence>
<keyword evidence="1" id="KW-1133">Transmembrane helix</keyword>
<keyword evidence="3" id="KW-1185">Reference proteome</keyword>
<feature type="transmembrane region" description="Helical" evidence="1">
    <location>
        <begin position="104"/>
        <end position="125"/>
    </location>
</feature>
<gene>
    <name evidence="2" type="ORF">DFR76_107115</name>
</gene>
<dbReference type="Pfam" id="PF17197">
    <property type="entry name" value="DUF5134"/>
    <property type="match status" value="1"/>
</dbReference>
<dbReference type="AlphaFoldDB" id="A0A370I2F0"/>
<reference evidence="2 3" key="1">
    <citation type="submission" date="2018-07" db="EMBL/GenBank/DDBJ databases">
        <title>Genomic Encyclopedia of Type Strains, Phase IV (KMG-IV): sequencing the most valuable type-strain genomes for metagenomic binning, comparative biology and taxonomic classification.</title>
        <authorList>
            <person name="Goeker M."/>
        </authorList>
    </citation>
    <scope>NUCLEOTIDE SEQUENCE [LARGE SCALE GENOMIC DNA]</scope>
    <source>
        <strain evidence="2 3">DSM 44290</strain>
    </source>
</reference>
<keyword evidence="1" id="KW-0812">Transmembrane</keyword>
<proteinExistence type="predicted"/>
<evidence type="ECO:0000313" key="3">
    <source>
        <dbReference type="Proteomes" id="UP000254869"/>
    </source>
</evidence>
<feature type="transmembrane region" description="Helical" evidence="1">
    <location>
        <begin position="79"/>
        <end position="97"/>
    </location>
</feature>
<feature type="transmembrane region" description="Helical" evidence="1">
    <location>
        <begin position="12"/>
        <end position="32"/>
    </location>
</feature>
<dbReference type="InterPro" id="IPR033458">
    <property type="entry name" value="DUF5134"/>
</dbReference>
<organism evidence="2 3">
    <name type="scientific">Nocardia pseudobrasiliensis</name>
    <dbReference type="NCBI Taxonomy" id="45979"/>
    <lineage>
        <taxon>Bacteria</taxon>
        <taxon>Bacillati</taxon>
        <taxon>Actinomycetota</taxon>
        <taxon>Actinomycetes</taxon>
        <taxon>Mycobacteriales</taxon>
        <taxon>Nocardiaceae</taxon>
        <taxon>Nocardia</taxon>
    </lineage>
</organism>
<dbReference type="EMBL" id="QQBC01000007">
    <property type="protein sequence ID" value="RDI64740.1"/>
    <property type="molecule type" value="Genomic_DNA"/>
</dbReference>
<accession>A0A370I2F0</accession>
<keyword evidence="1" id="KW-0472">Membrane</keyword>
<dbReference type="RefSeq" id="WP_067996517.1">
    <property type="nucleotide sequence ID" value="NZ_QQBC01000007.1"/>
</dbReference>
<sequence length="195" mass="20051">MAGFVLEYGALRWAAVIAFAVAGVIVAGRVAVGTAGGEGGQRFSRAVDLESDAAHLLMCLVMGVMLVFPVAAGSHALDGVLTAMVVVYGLLLLGRIIQWRTGAAAGPGVAIAYHLVAAAAMLYAMSGHMDGGRQGPILPVLATLFVVDAVLTLLPAKLSLWHTLVHPSGSTGPIARLPHVVMDLGTAYMMIAALR</sequence>
<protein>
    <submittedName>
        <fullName evidence="2">Uncharacterized protein DUF5134</fullName>
    </submittedName>
</protein>
<dbReference type="Proteomes" id="UP000254869">
    <property type="component" value="Unassembled WGS sequence"/>
</dbReference>
<feature type="transmembrane region" description="Helical" evidence="1">
    <location>
        <begin position="137"/>
        <end position="156"/>
    </location>
</feature>
<comment type="caution">
    <text evidence="2">The sequence shown here is derived from an EMBL/GenBank/DDBJ whole genome shotgun (WGS) entry which is preliminary data.</text>
</comment>
<feature type="transmembrane region" description="Helical" evidence="1">
    <location>
        <begin position="53"/>
        <end position="73"/>
    </location>
</feature>